<geneLocation type="plasmid" evidence="1 2">
    <name>unnamed1</name>
</geneLocation>
<accession>A0ABY7LZM4</accession>
<name>A0ABY7LZM4_9BACT</name>
<reference evidence="1 2" key="1">
    <citation type="submission" date="2022-12" db="EMBL/GenBank/DDBJ databases">
        <title>Hymenobacter canadensis sp. nov. isolated from lake water of the Cambridge Bay, Canada.</title>
        <authorList>
            <person name="Kim W.H."/>
            <person name="Lee Y.M."/>
        </authorList>
    </citation>
    <scope>NUCLEOTIDE SEQUENCE [LARGE SCALE GENOMIC DNA]</scope>
    <source>
        <strain evidence="1 2">PAMC 29467</strain>
        <plasmid evidence="1 2">unnamed1</plasmid>
    </source>
</reference>
<evidence type="ECO:0000313" key="2">
    <source>
        <dbReference type="Proteomes" id="UP001211005"/>
    </source>
</evidence>
<dbReference type="EMBL" id="CP114768">
    <property type="protein sequence ID" value="WBA44205.1"/>
    <property type="molecule type" value="Genomic_DNA"/>
</dbReference>
<keyword evidence="2" id="KW-1185">Reference proteome</keyword>
<sequence>MCEVAINISTQQEYSEIDISGNEADFASAAKQLAERSIGIFALKLKPNIHFPLPMRHLSMETVSHSSGVITALIQGAEFKLVGDSQAFRKLTDFVESLGNVPPGGHFHLDWFANADLLAPATANMSFIFSIKT</sequence>
<keyword evidence="1" id="KW-0614">Plasmid</keyword>
<dbReference type="RefSeq" id="WP_269562233.1">
    <property type="nucleotide sequence ID" value="NZ_CP114768.1"/>
</dbReference>
<protein>
    <submittedName>
        <fullName evidence="1">Uncharacterized protein</fullName>
    </submittedName>
</protein>
<dbReference type="Proteomes" id="UP001211005">
    <property type="component" value="Plasmid unnamed1"/>
</dbReference>
<evidence type="ECO:0000313" key="1">
    <source>
        <dbReference type="EMBL" id="WBA44205.1"/>
    </source>
</evidence>
<gene>
    <name evidence="1" type="ORF">O3303_20165</name>
</gene>
<organism evidence="1 2">
    <name type="scientific">Hymenobacter canadensis</name>
    <dbReference type="NCBI Taxonomy" id="2999067"/>
    <lineage>
        <taxon>Bacteria</taxon>
        <taxon>Pseudomonadati</taxon>
        <taxon>Bacteroidota</taxon>
        <taxon>Cytophagia</taxon>
        <taxon>Cytophagales</taxon>
        <taxon>Hymenobacteraceae</taxon>
        <taxon>Hymenobacter</taxon>
    </lineage>
</organism>
<proteinExistence type="predicted"/>